<keyword evidence="3" id="KW-1185">Reference proteome</keyword>
<dbReference type="InterPro" id="IPR029058">
    <property type="entry name" value="AB_hydrolase_fold"/>
</dbReference>
<dbReference type="Gene3D" id="3.40.50.1820">
    <property type="entry name" value="alpha/beta hydrolase"/>
    <property type="match status" value="1"/>
</dbReference>
<dbReference type="KEGG" id="rhoz:GXP67_13500"/>
<proteinExistence type="predicted"/>
<evidence type="ECO:0000313" key="3">
    <source>
        <dbReference type="Proteomes" id="UP000480178"/>
    </source>
</evidence>
<feature type="domain" description="AB hydrolase-1" evidence="1">
    <location>
        <begin position="82"/>
        <end position="304"/>
    </location>
</feature>
<dbReference type="EMBL" id="CP048222">
    <property type="protein sequence ID" value="QHT67571.1"/>
    <property type="molecule type" value="Genomic_DNA"/>
</dbReference>
<dbReference type="Proteomes" id="UP000480178">
    <property type="component" value="Chromosome"/>
</dbReference>
<dbReference type="AlphaFoldDB" id="A0A6C0GHM5"/>
<name>A0A6C0GHM5_9BACT</name>
<reference evidence="2 3" key="1">
    <citation type="submission" date="2020-01" db="EMBL/GenBank/DDBJ databases">
        <authorList>
            <person name="Kim M.K."/>
        </authorList>
    </citation>
    <scope>NUCLEOTIDE SEQUENCE [LARGE SCALE GENOMIC DNA]</scope>
    <source>
        <strain evidence="2 3">172606-1</strain>
    </source>
</reference>
<protein>
    <submittedName>
        <fullName evidence="2">Alpha/beta hydrolase</fullName>
    </submittedName>
</protein>
<gene>
    <name evidence="2" type="ORF">GXP67_13500</name>
</gene>
<organism evidence="2 3">
    <name type="scientific">Rhodocytophaga rosea</name>
    <dbReference type="NCBI Taxonomy" id="2704465"/>
    <lineage>
        <taxon>Bacteria</taxon>
        <taxon>Pseudomonadati</taxon>
        <taxon>Bacteroidota</taxon>
        <taxon>Cytophagia</taxon>
        <taxon>Cytophagales</taxon>
        <taxon>Rhodocytophagaceae</taxon>
        <taxon>Rhodocytophaga</taxon>
    </lineage>
</organism>
<evidence type="ECO:0000259" key="1">
    <source>
        <dbReference type="Pfam" id="PF12697"/>
    </source>
</evidence>
<dbReference type="Pfam" id="PF12697">
    <property type="entry name" value="Abhydrolase_6"/>
    <property type="match status" value="1"/>
</dbReference>
<sequence>MKKFLFAFAVVLILLLILYLSGPKPAVPVLSYEMKTLPLTLTTLEENINRTEQAVKEIKKDNQARIIWADSLRKQKTRYSMVYLHGFGASQAEGAPVHTQLARQFGCNLYLARLRDHGVNKPEVFADLTAENMWETARQAIERGKQLGDTVILIGTSTGAAFALYAAAHDPSIKAVIAYSPLIDFYAEATVLVDKPWGLEIMRQVMGSEYMEFTRNDSLQSQYWHSRYRLEGLVALKSFIATTMTEETFRKVKCPVFLGYYYKNETEQDNIVSVPAMLDMYEQLGTPAALKRKVAFPEAGHHVIASYIRSKDWENVRDQTRQFMEEILQMAPSDIIPKEMTTIK</sequence>
<evidence type="ECO:0000313" key="2">
    <source>
        <dbReference type="EMBL" id="QHT67571.1"/>
    </source>
</evidence>
<dbReference type="InterPro" id="IPR000073">
    <property type="entry name" value="AB_hydrolase_1"/>
</dbReference>
<dbReference type="SUPFAM" id="SSF53474">
    <property type="entry name" value="alpha/beta-Hydrolases"/>
    <property type="match status" value="1"/>
</dbReference>
<keyword evidence="2" id="KW-0378">Hydrolase</keyword>
<dbReference type="RefSeq" id="WP_162443599.1">
    <property type="nucleotide sequence ID" value="NZ_CP048222.1"/>
</dbReference>
<dbReference type="GO" id="GO:0016787">
    <property type="term" value="F:hydrolase activity"/>
    <property type="evidence" value="ECO:0007669"/>
    <property type="project" value="UniProtKB-KW"/>
</dbReference>
<accession>A0A6C0GHM5</accession>